<reference evidence="1" key="1">
    <citation type="submission" date="2021-01" db="EMBL/GenBank/DDBJ databases">
        <authorList>
            <person name="Kaushik A."/>
        </authorList>
    </citation>
    <scope>NUCLEOTIDE SEQUENCE</scope>
    <source>
        <strain evidence="1">AG3-1AP</strain>
    </source>
</reference>
<dbReference type="Proteomes" id="UP000663831">
    <property type="component" value="Unassembled WGS sequence"/>
</dbReference>
<proteinExistence type="predicted"/>
<dbReference type="EMBL" id="CAJMWV010003238">
    <property type="protein sequence ID" value="CAE6478577.1"/>
    <property type="molecule type" value="Genomic_DNA"/>
</dbReference>
<name>A0A8H3H327_9AGAM</name>
<sequence>MGNRPQLVHHQPYITKPSGWVRLAIRLGLTKGSKLLINAVENSYKWISHNYRQGDQVASVAEFFEGTWLANVELASLVAISRSEIDTEPHLNAAAILVNHIYKNKHAFHVSKVQARNGGNMPSGRIPIYSIAVQGMRSVP</sequence>
<comment type="caution">
    <text evidence="1">The sequence shown here is derived from an EMBL/GenBank/DDBJ whole genome shotgun (WGS) entry which is preliminary data.</text>
</comment>
<gene>
    <name evidence="1" type="ORF">RDB_LOCUS96161</name>
</gene>
<dbReference type="AlphaFoldDB" id="A0A8H3H327"/>
<organism evidence="1 2">
    <name type="scientific">Rhizoctonia solani</name>
    <dbReference type="NCBI Taxonomy" id="456999"/>
    <lineage>
        <taxon>Eukaryota</taxon>
        <taxon>Fungi</taxon>
        <taxon>Dikarya</taxon>
        <taxon>Basidiomycota</taxon>
        <taxon>Agaricomycotina</taxon>
        <taxon>Agaricomycetes</taxon>
        <taxon>Cantharellales</taxon>
        <taxon>Ceratobasidiaceae</taxon>
        <taxon>Rhizoctonia</taxon>
    </lineage>
</organism>
<accession>A0A8H3H327</accession>
<protein>
    <submittedName>
        <fullName evidence="1">Uncharacterized protein</fullName>
    </submittedName>
</protein>
<evidence type="ECO:0000313" key="1">
    <source>
        <dbReference type="EMBL" id="CAE6478577.1"/>
    </source>
</evidence>
<evidence type="ECO:0000313" key="2">
    <source>
        <dbReference type="Proteomes" id="UP000663831"/>
    </source>
</evidence>